<evidence type="ECO:0000313" key="1">
    <source>
        <dbReference type="EMBL" id="MDQ0162104.1"/>
    </source>
</evidence>
<keyword evidence="2" id="KW-1185">Reference proteome</keyword>
<name>A0ABT9VMA4_9BACI</name>
<organism evidence="1 2">
    <name type="scientific">Aeribacillus alveayuensis</name>
    <dbReference type="NCBI Taxonomy" id="279215"/>
    <lineage>
        <taxon>Bacteria</taxon>
        <taxon>Bacillati</taxon>
        <taxon>Bacillota</taxon>
        <taxon>Bacilli</taxon>
        <taxon>Bacillales</taxon>
        <taxon>Bacillaceae</taxon>
        <taxon>Aeribacillus</taxon>
    </lineage>
</organism>
<comment type="caution">
    <text evidence="1">The sequence shown here is derived from an EMBL/GenBank/DDBJ whole genome shotgun (WGS) entry which is preliminary data.</text>
</comment>
<evidence type="ECO:0000313" key="2">
    <source>
        <dbReference type="Proteomes" id="UP001225646"/>
    </source>
</evidence>
<proteinExistence type="predicted"/>
<dbReference type="EMBL" id="JAUSTR010000002">
    <property type="protein sequence ID" value="MDQ0162104.1"/>
    <property type="molecule type" value="Genomic_DNA"/>
</dbReference>
<reference evidence="1 2" key="1">
    <citation type="submission" date="2023-07" db="EMBL/GenBank/DDBJ databases">
        <title>Genomic Encyclopedia of Type Strains, Phase IV (KMG-IV): sequencing the most valuable type-strain genomes for metagenomic binning, comparative biology and taxonomic classification.</title>
        <authorList>
            <person name="Goeker M."/>
        </authorList>
    </citation>
    <scope>NUCLEOTIDE SEQUENCE [LARGE SCALE GENOMIC DNA]</scope>
    <source>
        <strain evidence="1 2">DSM 19092</strain>
    </source>
</reference>
<dbReference type="Proteomes" id="UP001225646">
    <property type="component" value="Unassembled WGS sequence"/>
</dbReference>
<dbReference type="RefSeq" id="WP_044893314.1">
    <property type="nucleotide sequence ID" value="NZ_JAUSTR010000002.1"/>
</dbReference>
<dbReference type="Pfam" id="PF14166">
    <property type="entry name" value="YueH"/>
    <property type="match status" value="1"/>
</dbReference>
<dbReference type="InterPro" id="IPR020260">
    <property type="entry name" value="Uncharacterised_YueH"/>
</dbReference>
<sequence>MKIRKANIENDGKLITNVYLYENKKEEYTMVAIPDIEWSTVIPYVEDRTKRSMRLAKSLEKHVEPQVAIQLTSKIMQWVYEM</sequence>
<protein>
    <recommendedName>
        <fullName evidence="3">YueH-like protein</fullName>
    </recommendedName>
</protein>
<gene>
    <name evidence="1" type="ORF">J2S06_001178</name>
</gene>
<accession>A0ABT9VMA4</accession>
<evidence type="ECO:0008006" key="3">
    <source>
        <dbReference type="Google" id="ProtNLM"/>
    </source>
</evidence>